<evidence type="ECO:0000313" key="3">
    <source>
        <dbReference type="EMBL" id="MCW3797432.1"/>
    </source>
</evidence>
<keyword evidence="2" id="KW-0732">Signal</keyword>
<evidence type="ECO:0000256" key="1">
    <source>
        <dbReference type="SAM" id="MobiDB-lite"/>
    </source>
</evidence>
<proteinExistence type="predicted"/>
<feature type="chain" id="PRO_5047530121" description="Lipoprotein" evidence="2">
    <location>
        <begin position="19"/>
        <end position="65"/>
    </location>
</feature>
<reference evidence="3 4" key="1">
    <citation type="submission" date="2022-10" db="EMBL/GenBank/DDBJ databases">
        <title>Sphingomonas sp.</title>
        <authorList>
            <person name="Jin C."/>
        </authorList>
    </citation>
    <scope>NUCLEOTIDE SEQUENCE [LARGE SCALE GENOMIC DNA]</scope>
    <source>
        <strain evidence="3 4">BN140010</strain>
    </source>
</reference>
<dbReference type="EMBL" id="JAPDOB010000001">
    <property type="protein sequence ID" value="MCW3797432.1"/>
    <property type="molecule type" value="Genomic_DNA"/>
</dbReference>
<feature type="region of interest" description="Disordered" evidence="1">
    <location>
        <begin position="39"/>
        <end position="65"/>
    </location>
</feature>
<evidence type="ECO:0000313" key="4">
    <source>
        <dbReference type="Proteomes" id="UP001526246"/>
    </source>
</evidence>
<dbReference type="RefSeq" id="WP_264881679.1">
    <property type="nucleotide sequence ID" value="NZ_JAPDOB010000001.1"/>
</dbReference>
<feature type="compositionally biased region" description="Low complexity" evidence="1">
    <location>
        <begin position="40"/>
        <end position="50"/>
    </location>
</feature>
<evidence type="ECO:0000256" key="2">
    <source>
        <dbReference type="SAM" id="SignalP"/>
    </source>
</evidence>
<accession>A0ABT3JED1</accession>
<organism evidence="3 4">
    <name type="scientific">Sphingomonas arvum</name>
    <dbReference type="NCBI Taxonomy" id="2992113"/>
    <lineage>
        <taxon>Bacteria</taxon>
        <taxon>Pseudomonadati</taxon>
        <taxon>Pseudomonadota</taxon>
        <taxon>Alphaproteobacteria</taxon>
        <taxon>Sphingomonadales</taxon>
        <taxon>Sphingomonadaceae</taxon>
        <taxon>Sphingomonas</taxon>
    </lineage>
</organism>
<dbReference type="Proteomes" id="UP001526246">
    <property type="component" value="Unassembled WGS sequence"/>
</dbReference>
<evidence type="ECO:0008006" key="5">
    <source>
        <dbReference type="Google" id="ProtNLM"/>
    </source>
</evidence>
<gene>
    <name evidence="3" type="ORF">OMW55_06395</name>
</gene>
<keyword evidence="4" id="KW-1185">Reference proteome</keyword>
<comment type="caution">
    <text evidence="3">The sequence shown here is derived from an EMBL/GenBank/DDBJ whole genome shotgun (WGS) entry which is preliminary data.</text>
</comment>
<protein>
    <recommendedName>
        <fullName evidence="5">Lipoprotein</fullName>
    </recommendedName>
</protein>
<feature type="signal peptide" evidence="2">
    <location>
        <begin position="1"/>
        <end position="18"/>
    </location>
</feature>
<name>A0ABT3JED1_9SPHN</name>
<sequence length="65" mass="6522">MRLALVLAILLLAGCGRASDDTIEPVPQANPESANALMSAAEQAAGNAQARMGADAATNNSVEAK</sequence>
<dbReference type="PROSITE" id="PS51257">
    <property type="entry name" value="PROKAR_LIPOPROTEIN"/>
    <property type="match status" value="1"/>
</dbReference>